<gene>
    <name evidence="1" type="ORF">EDD36DRAFT_72672</name>
</gene>
<dbReference type="PANTHER" id="PTHR38116:SF1">
    <property type="entry name" value="BZIP DOMAIN-CONTAINING PROTEIN"/>
    <property type="match status" value="1"/>
</dbReference>
<comment type="caution">
    <text evidence="1">The sequence shown here is derived from an EMBL/GenBank/DDBJ whole genome shotgun (WGS) entry which is preliminary data.</text>
</comment>
<protein>
    <recommendedName>
        <fullName evidence="3">BZIP domain-containing protein</fullName>
    </recommendedName>
</protein>
<dbReference type="EMBL" id="MU404360">
    <property type="protein sequence ID" value="KAI1609491.1"/>
    <property type="molecule type" value="Genomic_DNA"/>
</dbReference>
<accession>A0AAN6DNB7</accession>
<dbReference type="AlphaFoldDB" id="A0AAN6DNB7"/>
<keyword evidence="2" id="KW-1185">Reference proteome</keyword>
<sequence>MTVCDVQIDLRPLGHLVEAIDGKDYWIGLADPTARRKAQNRLNQRARRRRNAPNKWTPLRSKIEDVARKHQTVPELAIGPASTEVAPDCEPFPLPIMKHEARELLKEYFPLSTDHLIHLVQFNVFRAILTNMMTLRIDHMFSCTIPPSLEPTPLQRQVPHAPYVDLFPLPGLRDSLVRAEGEYDDCDLCIDLLGSISAPHLEYRPTKVDSNLEDKNERKGLVVWGEPWRVESWEVEEGFVKKWGWMMRENCVDLIRSTDKWREVRGEEPLNWSEWGISA</sequence>
<proteinExistence type="predicted"/>
<dbReference type="Proteomes" id="UP001203852">
    <property type="component" value="Unassembled WGS sequence"/>
</dbReference>
<dbReference type="InterPro" id="IPR021833">
    <property type="entry name" value="DUF3425"/>
</dbReference>
<evidence type="ECO:0000313" key="1">
    <source>
        <dbReference type="EMBL" id="KAI1609491.1"/>
    </source>
</evidence>
<dbReference type="PANTHER" id="PTHR38116">
    <property type="entry name" value="CHROMOSOME 7, WHOLE GENOME SHOTGUN SEQUENCE"/>
    <property type="match status" value="1"/>
</dbReference>
<organism evidence="1 2">
    <name type="scientific">Exophiala viscosa</name>
    <dbReference type="NCBI Taxonomy" id="2486360"/>
    <lineage>
        <taxon>Eukaryota</taxon>
        <taxon>Fungi</taxon>
        <taxon>Dikarya</taxon>
        <taxon>Ascomycota</taxon>
        <taxon>Pezizomycotina</taxon>
        <taxon>Eurotiomycetes</taxon>
        <taxon>Chaetothyriomycetidae</taxon>
        <taxon>Chaetothyriales</taxon>
        <taxon>Herpotrichiellaceae</taxon>
        <taxon>Exophiala</taxon>
    </lineage>
</organism>
<dbReference type="Pfam" id="PF11905">
    <property type="entry name" value="DUF3425"/>
    <property type="match status" value="1"/>
</dbReference>
<name>A0AAN6DNB7_9EURO</name>
<evidence type="ECO:0008006" key="3">
    <source>
        <dbReference type="Google" id="ProtNLM"/>
    </source>
</evidence>
<evidence type="ECO:0000313" key="2">
    <source>
        <dbReference type="Proteomes" id="UP001203852"/>
    </source>
</evidence>
<reference evidence="1" key="1">
    <citation type="journal article" date="2022" name="bioRxiv">
        <title>Deciphering the potential niche of two novel black yeast fungi from a biological soil crust based on their genomes, phenotypes, and melanin regulation.</title>
        <authorList>
            <consortium name="DOE Joint Genome Institute"/>
            <person name="Carr E.C."/>
            <person name="Barton Q."/>
            <person name="Grambo S."/>
            <person name="Sullivan M."/>
            <person name="Renfro C.M."/>
            <person name="Kuo A."/>
            <person name="Pangilinan J."/>
            <person name="Lipzen A."/>
            <person name="Keymanesh K."/>
            <person name="Savage E."/>
            <person name="Barry K."/>
            <person name="Grigoriev I.V."/>
            <person name="Riekhof W.R."/>
            <person name="Harris S.S."/>
        </authorList>
    </citation>
    <scope>NUCLEOTIDE SEQUENCE</scope>
    <source>
        <strain evidence="1">JF 03-4F</strain>
    </source>
</reference>